<organism evidence="2 3">
    <name type="scientific">Ilex paraguariensis</name>
    <name type="common">yerba mate</name>
    <dbReference type="NCBI Taxonomy" id="185542"/>
    <lineage>
        <taxon>Eukaryota</taxon>
        <taxon>Viridiplantae</taxon>
        <taxon>Streptophyta</taxon>
        <taxon>Embryophyta</taxon>
        <taxon>Tracheophyta</taxon>
        <taxon>Spermatophyta</taxon>
        <taxon>Magnoliopsida</taxon>
        <taxon>eudicotyledons</taxon>
        <taxon>Gunneridae</taxon>
        <taxon>Pentapetalae</taxon>
        <taxon>asterids</taxon>
        <taxon>campanulids</taxon>
        <taxon>Aquifoliales</taxon>
        <taxon>Aquifoliaceae</taxon>
        <taxon>Ilex</taxon>
    </lineage>
</organism>
<dbReference type="PANTHER" id="PTHR43139:SF25">
    <property type="entry name" value="ALPHA_BETA-HYDROLASES SUPERFAMILY PROTEIN"/>
    <property type="match status" value="1"/>
</dbReference>
<dbReference type="Pfam" id="PF00561">
    <property type="entry name" value="Abhydrolase_1"/>
    <property type="match status" value="1"/>
</dbReference>
<dbReference type="InterPro" id="IPR000073">
    <property type="entry name" value="AB_hydrolase_1"/>
</dbReference>
<evidence type="ECO:0000313" key="3">
    <source>
        <dbReference type="Proteomes" id="UP001642360"/>
    </source>
</evidence>
<keyword evidence="3" id="KW-1185">Reference proteome</keyword>
<reference evidence="2 3" key="1">
    <citation type="submission" date="2024-02" db="EMBL/GenBank/DDBJ databases">
        <authorList>
            <person name="Vignale AGUSTIN F."/>
            <person name="Sosa J E."/>
            <person name="Modenutti C."/>
        </authorList>
    </citation>
    <scope>NUCLEOTIDE SEQUENCE [LARGE SCALE GENOMIC DNA]</scope>
</reference>
<feature type="domain" description="AB hydrolase-1" evidence="1">
    <location>
        <begin position="50"/>
        <end position="158"/>
    </location>
</feature>
<dbReference type="InterPro" id="IPR029058">
    <property type="entry name" value="AB_hydrolase_fold"/>
</dbReference>
<gene>
    <name evidence="2" type="ORF">ILEXP_LOCUS32302</name>
</gene>
<dbReference type="Proteomes" id="UP001642360">
    <property type="component" value="Unassembled WGS sequence"/>
</dbReference>
<comment type="caution">
    <text evidence="2">The sequence shown here is derived from an EMBL/GenBank/DDBJ whole genome shotgun (WGS) entry which is preliminary data.</text>
</comment>
<dbReference type="Gene3D" id="3.40.50.1820">
    <property type="entry name" value="alpha/beta hydrolase"/>
    <property type="match status" value="1"/>
</dbReference>
<accession>A0ABC8T1L4</accession>
<dbReference type="PRINTS" id="PR00111">
    <property type="entry name" value="ABHYDROLASE"/>
</dbReference>
<dbReference type="AlphaFoldDB" id="A0ABC8T1L4"/>
<dbReference type="EMBL" id="CAUOFW020003981">
    <property type="protein sequence ID" value="CAK9163264.1"/>
    <property type="molecule type" value="Genomic_DNA"/>
</dbReference>
<name>A0ABC8T1L4_9AQUA</name>
<evidence type="ECO:0000313" key="2">
    <source>
        <dbReference type="EMBL" id="CAK9163264.1"/>
    </source>
</evidence>
<dbReference type="SUPFAM" id="SSF53474">
    <property type="entry name" value="alpha/beta-Hydrolases"/>
    <property type="match status" value="1"/>
</dbReference>
<evidence type="ECO:0000259" key="1">
    <source>
        <dbReference type="Pfam" id="PF00561"/>
    </source>
</evidence>
<sequence length="347" mass="38601">MGKCFSFTATRNSCYKFSFTIAGLKSSSTDLGDGTVIHCWVPKTHKAHKPNLVLIHGIGANAMWQWNEFISPLISKFNVYVPDLVFFGESYTSRPERSESFQAQCVMRAMEAHGVNKMNLVGLSYGGFVGYSLAAQFPAAVERVVICCAAVCMEDKDMEEGMFIKKSVEEVMSVLFAQTPEKLREMITVSFYKPPKTLPSCFLSDFIEFELLTLLPEMENYGLKRVIKDVPGMHEAPAIAGRIDELETGILLRLLCSGPLIASWGKLWTKVCCDAPVLVAMKWGKKEMHTVYVQERKELVQALHKDRKLSDLPKITQILDAAHINHLGRTGSDIPTGIGTPIEKALG</sequence>
<dbReference type="GO" id="GO:0016787">
    <property type="term" value="F:hydrolase activity"/>
    <property type="evidence" value="ECO:0007669"/>
    <property type="project" value="UniProtKB-ARBA"/>
</dbReference>
<dbReference type="PANTHER" id="PTHR43139">
    <property type="entry name" value="SI:DKEY-122A22.2"/>
    <property type="match status" value="1"/>
</dbReference>
<protein>
    <recommendedName>
        <fullName evidence="1">AB hydrolase-1 domain-containing protein</fullName>
    </recommendedName>
</protein>
<dbReference type="InterPro" id="IPR052370">
    <property type="entry name" value="Meta-cleavage_hydrolase"/>
</dbReference>
<proteinExistence type="predicted"/>